<gene>
    <name evidence="14" type="ORF">BV510_21495</name>
    <name evidence="15" type="ORF">CRI78_22795</name>
</gene>
<evidence type="ECO:0000256" key="9">
    <source>
        <dbReference type="ARBA" id="ARBA00023012"/>
    </source>
</evidence>
<dbReference type="Gene3D" id="1.10.287.130">
    <property type="match status" value="1"/>
</dbReference>
<comment type="subcellular location">
    <subcellularLocation>
        <location evidence="2">Cell membrane</location>
    </subcellularLocation>
</comment>
<reference evidence="15 17" key="2">
    <citation type="submission" date="2017-10" db="EMBL/GenBank/DDBJ databases">
        <title>The new phylogeny of genus Mycobacterium.</title>
        <authorList>
            <person name="Tortoli E."/>
            <person name="Trovato A."/>
            <person name="Cirillo D.M."/>
        </authorList>
    </citation>
    <scope>NUCLEOTIDE SEQUENCE [LARGE SCALE GENOMIC DNA]</scope>
    <source>
        <strain evidence="15 17">IP141170001</strain>
    </source>
</reference>
<feature type="domain" description="Histidine kinase" evidence="12">
    <location>
        <begin position="288"/>
        <end position="508"/>
    </location>
</feature>
<keyword evidence="8 11" id="KW-1133">Transmembrane helix</keyword>
<dbReference type="InterPro" id="IPR003660">
    <property type="entry name" value="HAMP_dom"/>
</dbReference>
<feature type="transmembrane region" description="Helical" evidence="11">
    <location>
        <begin position="12"/>
        <end position="32"/>
    </location>
</feature>
<evidence type="ECO:0000256" key="2">
    <source>
        <dbReference type="ARBA" id="ARBA00004236"/>
    </source>
</evidence>
<feature type="coiled-coil region" evidence="10">
    <location>
        <begin position="258"/>
        <end position="285"/>
    </location>
</feature>
<dbReference type="GO" id="GO:0000155">
    <property type="term" value="F:phosphorelay sensor kinase activity"/>
    <property type="evidence" value="ECO:0007669"/>
    <property type="project" value="InterPro"/>
</dbReference>
<evidence type="ECO:0000256" key="1">
    <source>
        <dbReference type="ARBA" id="ARBA00000085"/>
    </source>
</evidence>
<name>A0A1Q4H4V9_9MYCO</name>
<dbReference type="AlphaFoldDB" id="A0A1Q4H4V9"/>
<feature type="transmembrane region" description="Helical" evidence="11">
    <location>
        <begin position="185"/>
        <end position="205"/>
    </location>
</feature>
<dbReference type="InterPro" id="IPR036890">
    <property type="entry name" value="HATPase_C_sf"/>
</dbReference>
<dbReference type="FunFam" id="3.30.565.10:FF:000006">
    <property type="entry name" value="Sensor histidine kinase WalK"/>
    <property type="match status" value="1"/>
</dbReference>
<organism evidence="14 16">
    <name type="scientific">Mycolicibacterium diernhoferi</name>
    <dbReference type="NCBI Taxonomy" id="1801"/>
    <lineage>
        <taxon>Bacteria</taxon>
        <taxon>Bacillati</taxon>
        <taxon>Actinomycetota</taxon>
        <taxon>Actinomycetes</taxon>
        <taxon>Mycobacteriales</taxon>
        <taxon>Mycobacteriaceae</taxon>
        <taxon>Mycolicibacterium</taxon>
    </lineage>
</organism>
<dbReference type="Gene3D" id="6.10.340.10">
    <property type="match status" value="1"/>
</dbReference>
<dbReference type="PROSITE" id="PS50885">
    <property type="entry name" value="HAMP"/>
    <property type="match status" value="1"/>
</dbReference>
<dbReference type="Pfam" id="PF00512">
    <property type="entry name" value="HisKA"/>
    <property type="match status" value="1"/>
</dbReference>
<keyword evidence="4" id="KW-0597">Phosphoprotein</keyword>
<dbReference type="STRING" id="1801.BRW64_26465"/>
<dbReference type="SMART" id="SM00304">
    <property type="entry name" value="HAMP"/>
    <property type="match status" value="1"/>
</dbReference>
<keyword evidence="9" id="KW-0902">Two-component regulatory system</keyword>
<dbReference type="PROSITE" id="PS50109">
    <property type="entry name" value="HIS_KIN"/>
    <property type="match status" value="1"/>
</dbReference>
<evidence type="ECO:0000256" key="4">
    <source>
        <dbReference type="ARBA" id="ARBA00022553"/>
    </source>
</evidence>
<dbReference type="InterPro" id="IPR003594">
    <property type="entry name" value="HATPase_dom"/>
</dbReference>
<evidence type="ECO:0000256" key="8">
    <source>
        <dbReference type="ARBA" id="ARBA00022989"/>
    </source>
</evidence>
<dbReference type="PANTHER" id="PTHR43304">
    <property type="entry name" value="PHYTOCHROME-LIKE PROTEIN CPH1"/>
    <property type="match status" value="1"/>
</dbReference>
<keyword evidence="7 14" id="KW-0418">Kinase</keyword>
<dbReference type="InterPro" id="IPR036097">
    <property type="entry name" value="HisK_dim/P_sf"/>
</dbReference>
<comment type="catalytic activity">
    <reaction evidence="1">
        <text>ATP + protein L-histidine = ADP + protein N-phospho-L-histidine.</text>
        <dbReference type="EC" id="2.7.13.3"/>
    </reaction>
</comment>
<dbReference type="RefSeq" id="WP_073859455.1">
    <property type="nucleotide sequence ID" value="NZ_BAAATC010000007.1"/>
</dbReference>
<dbReference type="InterPro" id="IPR004358">
    <property type="entry name" value="Sig_transdc_His_kin-like_C"/>
</dbReference>
<dbReference type="OrthoDB" id="9808408at2"/>
<evidence type="ECO:0000256" key="3">
    <source>
        <dbReference type="ARBA" id="ARBA00012438"/>
    </source>
</evidence>
<evidence type="ECO:0000256" key="11">
    <source>
        <dbReference type="SAM" id="Phobius"/>
    </source>
</evidence>
<dbReference type="SUPFAM" id="SSF55874">
    <property type="entry name" value="ATPase domain of HSP90 chaperone/DNA topoisomerase II/histidine kinase"/>
    <property type="match status" value="1"/>
</dbReference>
<evidence type="ECO:0000256" key="6">
    <source>
        <dbReference type="ARBA" id="ARBA00022692"/>
    </source>
</evidence>
<evidence type="ECO:0000313" key="14">
    <source>
        <dbReference type="EMBL" id="OPE50028.1"/>
    </source>
</evidence>
<keyword evidence="5" id="KW-0808">Transferase</keyword>
<dbReference type="SUPFAM" id="SSF47384">
    <property type="entry name" value="Homodimeric domain of signal transducing histidine kinase"/>
    <property type="match status" value="1"/>
</dbReference>
<dbReference type="Pfam" id="PF02518">
    <property type="entry name" value="HATPase_c"/>
    <property type="match status" value="1"/>
</dbReference>
<dbReference type="InterPro" id="IPR005467">
    <property type="entry name" value="His_kinase_dom"/>
</dbReference>
<evidence type="ECO:0000256" key="7">
    <source>
        <dbReference type="ARBA" id="ARBA00022777"/>
    </source>
</evidence>
<evidence type="ECO:0000259" key="13">
    <source>
        <dbReference type="PROSITE" id="PS50885"/>
    </source>
</evidence>
<dbReference type="InterPro" id="IPR052162">
    <property type="entry name" value="Sensor_kinase/Photoreceptor"/>
</dbReference>
<accession>A0A1Q4H4V9</accession>
<proteinExistence type="predicted"/>
<evidence type="ECO:0000256" key="5">
    <source>
        <dbReference type="ARBA" id="ARBA00022679"/>
    </source>
</evidence>
<dbReference type="InterPro" id="IPR003661">
    <property type="entry name" value="HisK_dim/P_dom"/>
</dbReference>
<dbReference type="EC" id="2.7.13.3" evidence="3"/>
<evidence type="ECO:0000313" key="17">
    <source>
        <dbReference type="Proteomes" id="UP000220340"/>
    </source>
</evidence>
<comment type="caution">
    <text evidence="14">The sequence shown here is derived from an EMBL/GenBank/DDBJ whole genome shotgun (WGS) entry which is preliminary data.</text>
</comment>
<dbReference type="GO" id="GO:0005886">
    <property type="term" value="C:plasma membrane"/>
    <property type="evidence" value="ECO:0007669"/>
    <property type="project" value="UniProtKB-SubCell"/>
</dbReference>
<keyword evidence="10" id="KW-0175">Coiled coil</keyword>
<dbReference type="SMART" id="SM00388">
    <property type="entry name" value="HisKA"/>
    <property type="match status" value="1"/>
</dbReference>
<keyword evidence="11" id="KW-0472">Membrane</keyword>
<dbReference type="CDD" id="cd06225">
    <property type="entry name" value="HAMP"/>
    <property type="match status" value="1"/>
</dbReference>
<protein>
    <recommendedName>
        <fullName evidence="3">histidine kinase</fullName>
        <ecNumber evidence="3">2.7.13.3</ecNumber>
    </recommendedName>
</protein>
<dbReference type="Gene3D" id="3.30.565.10">
    <property type="entry name" value="Histidine kinase-like ATPase, C-terminal domain"/>
    <property type="match status" value="1"/>
</dbReference>
<dbReference type="Pfam" id="PF00672">
    <property type="entry name" value="HAMP"/>
    <property type="match status" value="1"/>
</dbReference>
<dbReference type="SMART" id="SM00387">
    <property type="entry name" value="HATPase_c"/>
    <property type="match status" value="1"/>
</dbReference>
<dbReference type="PANTHER" id="PTHR43304:SF1">
    <property type="entry name" value="PAC DOMAIN-CONTAINING PROTEIN"/>
    <property type="match status" value="1"/>
</dbReference>
<evidence type="ECO:0000313" key="15">
    <source>
        <dbReference type="EMBL" id="PEG52206.1"/>
    </source>
</evidence>
<dbReference type="InterPro" id="IPR007891">
    <property type="entry name" value="CHASE3"/>
</dbReference>
<evidence type="ECO:0000259" key="12">
    <source>
        <dbReference type="PROSITE" id="PS50109"/>
    </source>
</evidence>
<evidence type="ECO:0000313" key="16">
    <source>
        <dbReference type="Proteomes" id="UP000191039"/>
    </source>
</evidence>
<dbReference type="Proteomes" id="UP000220340">
    <property type="component" value="Unassembled WGS sequence"/>
</dbReference>
<dbReference type="Pfam" id="PF05227">
    <property type="entry name" value="CHASE3"/>
    <property type="match status" value="1"/>
</dbReference>
<dbReference type="EMBL" id="MIJD01000269">
    <property type="protein sequence ID" value="OPE50028.1"/>
    <property type="molecule type" value="Genomic_DNA"/>
</dbReference>
<dbReference type="EMBL" id="PDCR01000035">
    <property type="protein sequence ID" value="PEG52206.1"/>
    <property type="molecule type" value="Genomic_DNA"/>
</dbReference>
<dbReference type="Proteomes" id="UP000191039">
    <property type="component" value="Unassembled WGS sequence"/>
</dbReference>
<dbReference type="PRINTS" id="PR00344">
    <property type="entry name" value="BCTRLSENSOR"/>
</dbReference>
<keyword evidence="6 11" id="KW-0812">Transmembrane</keyword>
<keyword evidence="17" id="KW-1185">Reference proteome</keyword>
<evidence type="ECO:0000256" key="10">
    <source>
        <dbReference type="SAM" id="Coils"/>
    </source>
</evidence>
<reference evidence="14 16" key="1">
    <citation type="submission" date="2016-09" db="EMBL/GenBank/DDBJ databases">
        <title>genome sequences of unsequenced Mycobacteria.</title>
        <authorList>
            <person name="Greninger A.L."/>
            <person name="Jerome K.R."/>
            <person name="Mcnair B."/>
            <person name="Wallis C."/>
            <person name="Fang F."/>
        </authorList>
    </citation>
    <scope>NUCLEOTIDE SEQUENCE [LARGE SCALE GENOMIC DNA]</scope>
    <source>
        <strain evidence="14 16">BM1</strain>
    </source>
</reference>
<sequence>MKLTVQGWQNLVLSVIGLVVLVGAIGATVLVSRADTVSNEIRDTIQPARIAAYQLQAALRDQETAVRGYLLTADPRFLDPYNDGRTAEAAAAQQIRDSLSSYPDLLADLDAIDAAAATWRAEYADPMVTSVVPANPADVSEQNSEEGRVLFDRLRDLFAGQNEHLSEARVAGLAHLDQIRGWRDAVMLTMILAFFTMAVLLAVVIRTAVSAPLGALAAACRRITEGNFGERIIPRGPRDIRAIGASVEDMRQRIVDELEVSQTAKAALAEQADELRRSNAELEQFAYVASHDLQEPLRKVASFCQLLEKRYGDKLDERGTEYIGFAVDGAKRMQVLINDLLTFSRVGRLNAKTTEVDLNSVVDAAMGNLTTAIGESGAQIVRPAEPLPTIDGDPTLLVMVWQNLIGNAVKFHREGVPPRIEIECREGTGEHADKYLFTVTDNGIGIGEEFADKVFVIFQRLHGRDAYSGTGIGLALCKKIVEYHGGTIWIDTSYQDGTRFQFTLPLTPTTAPNDALAPLLEGTR</sequence>
<dbReference type="CDD" id="cd00082">
    <property type="entry name" value="HisKA"/>
    <property type="match status" value="1"/>
</dbReference>
<feature type="domain" description="HAMP" evidence="13">
    <location>
        <begin position="207"/>
        <end position="259"/>
    </location>
</feature>